<dbReference type="InterPro" id="IPR011051">
    <property type="entry name" value="RmlC_Cupin_sf"/>
</dbReference>
<protein>
    <submittedName>
        <fullName evidence="2">Cupin domain-containing protein</fullName>
    </submittedName>
</protein>
<name>A0A562YB70_9FLAO</name>
<dbReference type="InterPro" id="IPR009327">
    <property type="entry name" value="Cupin_DUF985"/>
</dbReference>
<dbReference type="InterPro" id="IPR039935">
    <property type="entry name" value="YML079W-like"/>
</dbReference>
<dbReference type="AlphaFoldDB" id="A0A562YB70"/>
<gene>
    <name evidence="2" type="ORF">E1J38_012315</name>
</gene>
<dbReference type="InterPro" id="IPR014710">
    <property type="entry name" value="RmlC-like_jellyroll"/>
</dbReference>
<feature type="domain" description="DUF985" evidence="1">
    <location>
        <begin position="5"/>
        <end position="145"/>
    </location>
</feature>
<comment type="caution">
    <text evidence="2">The sequence shown here is derived from an EMBL/GenBank/DDBJ whole genome shotgun (WGS) entry which is preliminary data.</text>
</comment>
<reference evidence="2 3" key="1">
    <citation type="submission" date="2019-07" db="EMBL/GenBank/DDBJ databases">
        <title>Seonamhaeicola sp. W255 draft genome.</title>
        <authorList>
            <person name="Zhang X.-Y."/>
            <person name="Zhang R."/>
            <person name="Zhong Y.-L."/>
            <person name="Du Z.-J."/>
        </authorList>
    </citation>
    <scope>NUCLEOTIDE SEQUENCE [LARGE SCALE GENOMIC DNA]</scope>
    <source>
        <strain evidence="2 3">W255</strain>
    </source>
</reference>
<dbReference type="RefSeq" id="WP_133357211.1">
    <property type="nucleotide sequence ID" value="NZ_SMZJ02000008.1"/>
</dbReference>
<keyword evidence="3" id="KW-1185">Reference proteome</keyword>
<proteinExistence type="predicted"/>
<dbReference type="Pfam" id="PF06172">
    <property type="entry name" value="Cupin_5"/>
    <property type="match status" value="1"/>
</dbReference>
<dbReference type="PANTHER" id="PTHR33387:SF3">
    <property type="entry name" value="DUF985 DOMAIN-CONTAINING PROTEIN"/>
    <property type="match status" value="1"/>
</dbReference>
<organism evidence="2 3">
    <name type="scientific">Seonamhaeicola sediminis</name>
    <dbReference type="NCBI Taxonomy" id="2528206"/>
    <lineage>
        <taxon>Bacteria</taxon>
        <taxon>Pseudomonadati</taxon>
        <taxon>Bacteroidota</taxon>
        <taxon>Flavobacteriia</taxon>
        <taxon>Flavobacteriales</taxon>
        <taxon>Flavobacteriaceae</taxon>
    </lineage>
</organism>
<sequence length="167" mass="19314">MTKFEEIVNILDMQPHPEGGFFKETYRSKGLIREKDLNDYINGKRNYCTGIYFLLTSDSFSAFHRINQDEMWHFYKGTPLKLHIISEKGNYSNVIVGNNLEKGEVPQFTVNARDWFASEVVDNGDYALVGCTVSPGFDFRDFELANRETLISKFPQHSEIITKLTRV</sequence>
<dbReference type="CDD" id="cd06121">
    <property type="entry name" value="cupin_YML079wp"/>
    <property type="match status" value="1"/>
</dbReference>
<dbReference type="EMBL" id="SMZJ02000008">
    <property type="protein sequence ID" value="TWO31680.1"/>
    <property type="molecule type" value="Genomic_DNA"/>
</dbReference>
<evidence type="ECO:0000313" key="2">
    <source>
        <dbReference type="EMBL" id="TWO31680.1"/>
    </source>
</evidence>
<dbReference type="Proteomes" id="UP000295814">
    <property type="component" value="Unassembled WGS sequence"/>
</dbReference>
<dbReference type="PANTHER" id="PTHR33387">
    <property type="entry name" value="RMLC-LIKE JELLY ROLL FOLD PROTEIN"/>
    <property type="match status" value="1"/>
</dbReference>
<dbReference type="OrthoDB" id="9798288at2"/>
<evidence type="ECO:0000313" key="3">
    <source>
        <dbReference type="Proteomes" id="UP000295814"/>
    </source>
</evidence>
<dbReference type="Gene3D" id="2.60.120.10">
    <property type="entry name" value="Jelly Rolls"/>
    <property type="match status" value="1"/>
</dbReference>
<dbReference type="SUPFAM" id="SSF51182">
    <property type="entry name" value="RmlC-like cupins"/>
    <property type="match status" value="1"/>
</dbReference>
<accession>A0A562YB70</accession>
<evidence type="ECO:0000259" key="1">
    <source>
        <dbReference type="Pfam" id="PF06172"/>
    </source>
</evidence>